<comment type="function">
    <text evidence="10">Protein O-mannosyltransferase that catalyzes the transfer of a single mannose residue from a polyprenol phospho-mannosyl lipidic donor to the hydroxyl group of selected serine and threonine residues in acceptor proteins.</text>
</comment>
<dbReference type="AlphaFoldDB" id="A0A1H6YJB6"/>
<dbReference type="Pfam" id="PF02366">
    <property type="entry name" value="PMT"/>
    <property type="match status" value="1"/>
</dbReference>
<feature type="transmembrane region" description="Helical" evidence="10">
    <location>
        <begin position="131"/>
        <end position="149"/>
    </location>
</feature>
<comment type="pathway">
    <text evidence="2 10">Protein modification; protein glycosylation.</text>
</comment>
<dbReference type="Proteomes" id="UP000183315">
    <property type="component" value="Unassembled WGS sequence"/>
</dbReference>
<feature type="transmembrane region" description="Helical" evidence="10">
    <location>
        <begin position="155"/>
        <end position="173"/>
    </location>
</feature>
<comment type="subcellular location">
    <subcellularLocation>
        <location evidence="10">Cell membrane</location>
    </subcellularLocation>
    <subcellularLocation>
        <location evidence="1">Endomembrane system</location>
        <topology evidence="1">Multi-pass membrane protein</topology>
    </subcellularLocation>
</comment>
<evidence type="ECO:0000259" key="11">
    <source>
        <dbReference type="Pfam" id="PF02366"/>
    </source>
</evidence>
<feature type="transmembrane region" description="Helical" evidence="10">
    <location>
        <begin position="12"/>
        <end position="31"/>
    </location>
</feature>
<reference evidence="14" key="1">
    <citation type="submission" date="2016-10" db="EMBL/GenBank/DDBJ databases">
        <authorList>
            <person name="Varghese N."/>
        </authorList>
    </citation>
    <scope>NUCLEOTIDE SEQUENCE [LARGE SCALE GENOMIC DNA]</scope>
    <source>
        <strain evidence="14">DSM 24868</strain>
    </source>
</reference>
<proteinExistence type="inferred from homology"/>
<dbReference type="eggNOG" id="COG4346">
    <property type="taxonomic scope" value="Bacteria"/>
</dbReference>
<dbReference type="Pfam" id="PF16192">
    <property type="entry name" value="PMT_4TMC"/>
    <property type="match status" value="1"/>
</dbReference>
<sequence>MNLATLWRWRATLMAVGVGMLAAIIRLASLADPHALVFDEVFYARGAFSLTELGYEGDWTGDDDAFAQGDTSGLTTEGDFVVHPMVGKLLIALGIELFGNEPFGWRVVGAVLGSLIAVMVALTARRLFRSTVWGAVAGVLVAVDGELIVLSRTALLDGFLTFFVVLGFWLLVIDRDTARERLARIAAEEREREDLAEEELLIGPGPRTGVRWWRLAAIVAFALAASVKWNGLYFAAVLLVLSVVWDAFARRDLGWHRWISGTFRDAVPAGLATLVITPIVYVATWANWFLTDGSYARSWAEDNPGEGLTWLPDALNSFVHYHQQMWTFHTGLTSEHNYMSNPWTWLVQWRPTAFYFEDAPGADCGAERCVSAIHALGNPLIWWLGTAALAWAVWRVLRHGDRLALAVSAGVLAGWLPWLPYAYRTIFTFYTVVFAPFLILTLVWALRRIAQPPELDGGWSRRGTIGVGLVLAAILVISGFFMPLWVGTPIPFRYWQAHMWLPSWV</sequence>
<evidence type="ECO:0000256" key="8">
    <source>
        <dbReference type="ARBA" id="ARBA00023136"/>
    </source>
</evidence>
<evidence type="ECO:0000256" key="9">
    <source>
        <dbReference type="ARBA" id="ARBA00093617"/>
    </source>
</evidence>
<evidence type="ECO:0000313" key="14">
    <source>
        <dbReference type="Proteomes" id="UP000183315"/>
    </source>
</evidence>
<evidence type="ECO:0000256" key="2">
    <source>
        <dbReference type="ARBA" id="ARBA00004922"/>
    </source>
</evidence>
<keyword evidence="7 10" id="KW-1133">Transmembrane helix</keyword>
<dbReference type="OrthoDB" id="9776737at2"/>
<protein>
    <recommendedName>
        <fullName evidence="9 10">Polyprenol-phosphate-mannose--protein mannosyltransferase</fullName>
        <ecNumber evidence="10">2.4.1.-</ecNumber>
    </recommendedName>
</protein>
<keyword evidence="4 10" id="KW-0328">Glycosyltransferase</keyword>
<keyword evidence="8 10" id="KW-0472">Membrane</keyword>
<evidence type="ECO:0000256" key="6">
    <source>
        <dbReference type="ARBA" id="ARBA00022692"/>
    </source>
</evidence>
<feature type="transmembrane region" description="Helical" evidence="10">
    <location>
        <begin position="467"/>
        <end position="486"/>
    </location>
</feature>
<keyword evidence="6 10" id="KW-0812">Transmembrane</keyword>
<dbReference type="GO" id="GO:0012505">
    <property type="term" value="C:endomembrane system"/>
    <property type="evidence" value="ECO:0007669"/>
    <property type="project" value="UniProtKB-SubCell"/>
</dbReference>
<dbReference type="PANTHER" id="PTHR10050:SF46">
    <property type="entry name" value="PROTEIN O-MANNOSYL-TRANSFERASE 2"/>
    <property type="match status" value="1"/>
</dbReference>
<dbReference type="EMBL" id="FNZI01000003">
    <property type="protein sequence ID" value="SEJ36815.1"/>
    <property type="molecule type" value="Genomic_DNA"/>
</dbReference>
<evidence type="ECO:0000313" key="13">
    <source>
        <dbReference type="EMBL" id="SEJ36815.1"/>
    </source>
</evidence>
<feature type="transmembrane region" description="Helical" evidence="10">
    <location>
        <begin position="380"/>
        <end position="397"/>
    </location>
</feature>
<dbReference type="InterPro" id="IPR003342">
    <property type="entry name" value="ArnT-like_N"/>
</dbReference>
<evidence type="ECO:0000256" key="7">
    <source>
        <dbReference type="ARBA" id="ARBA00022989"/>
    </source>
</evidence>
<name>A0A1H6YJB6_9MICO</name>
<accession>A0A1H6YJB6</accession>
<feature type="transmembrane region" description="Helical" evidence="10">
    <location>
        <begin position="232"/>
        <end position="249"/>
    </location>
</feature>
<feature type="domain" description="Protein O-mannosyl-transferase C-terminal four TM" evidence="12">
    <location>
        <begin position="315"/>
        <end position="504"/>
    </location>
</feature>
<dbReference type="STRING" id="1043493.SAMN05421637_1589"/>
<feature type="transmembrane region" description="Helical" evidence="10">
    <location>
        <begin position="427"/>
        <end position="446"/>
    </location>
</feature>
<feature type="domain" description="ArnT-like N-terminal" evidence="11">
    <location>
        <begin position="103"/>
        <end position="172"/>
    </location>
</feature>
<keyword evidence="10" id="KW-1003">Cell membrane</keyword>
<dbReference type="EC" id="2.4.1.-" evidence="10"/>
<keyword evidence="5 10" id="KW-0808">Transferase</keyword>
<dbReference type="RefSeq" id="WP_052405649.1">
    <property type="nucleotide sequence ID" value="NZ_BBLU01000004.1"/>
</dbReference>
<comment type="similarity">
    <text evidence="3 10">Belongs to the glycosyltransferase 39 family.</text>
</comment>
<gene>
    <name evidence="13" type="ORF">SAMN05421637_1589</name>
</gene>
<organism evidence="13 14">
    <name type="scientific">Demequina mangrovi</name>
    <dbReference type="NCBI Taxonomy" id="1043493"/>
    <lineage>
        <taxon>Bacteria</taxon>
        <taxon>Bacillati</taxon>
        <taxon>Actinomycetota</taxon>
        <taxon>Actinomycetes</taxon>
        <taxon>Micrococcales</taxon>
        <taxon>Demequinaceae</taxon>
        <taxon>Demequina</taxon>
    </lineage>
</organism>
<evidence type="ECO:0000256" key="3">
    <source>
        <dbReference type="ARBA" id="ARBA00007222"/>
    </source>
</evidence>
<evidence type="ECO:0000256" key="1">
    <source>
        <dbReference type="ARBA" id="ARBA00004127"/>
    </source>
</evidence>
<evidence type="ECO:0000259" key="12">
    <source>
        <dbReference type="Pfam" id="PF16192"/>
    </source>
</evidence>
<feature type="transmembrane region" description="Helical" evidence="10">
    <location>
        <begin position="269"/>
        <end position="290"/>
    </location>
</feature>
<keyword evidence="14" id="KW-1185">Reference proteome</keyword>
<feature type="transmembrane region" description="Helical" evidence="10">
    <location>
        <begin position="103"/>
        <end position="124"/>
    </location>
</feature>
<evidence type="ECO:0000256" key="5">
    <source>
        <dbReference type="ARBA" id="ARBA00022679"/>
    </source>
</evidence>
<dbReference type="InterPro" id="IPR032421">
    <property type="entry name" value="PMT_4TMC"/>
</dbReference>
<dbReference type="InterPro" id="IPR027005">
    <property type="entry name" value="PMT-like"/>
</dbReference>
<dbReference type="PANTHER" id="PTHR10050">
    <property type="entry name" value="DOLICHYL-PHOSPHATE-MANNOSE--PROTEIN MANNOSYLTRANSFERASE"/>
    <property type="match status" value="1"/>
</dbReference>
<dbReference type="UniPathway" id="UPA00378"/>
<dbReference type="GO" id="GO:0004169">
    <property type="term" value="F:dolichyl-phosphate-mannose-protein mannosyltransferase activity"/>
    <property type="evidence" value="ECO:0007669"/>
    <property type="project" value="UniProtKB-UniRule"/>
</dbReference>
<evidence type="ECO:0000256" key="10">
    <source>
        <dbReference type="RuleBase" id="RU367007"/>
    </source>
</evidence>
<evidence type="ECO:0000256" key="4">
    <source>
        <dbReference type="ARBA" id="ARBA00022676"/>
    </source>
</evidence>
<dbReference type="GO" id="GO:0005886">
    <property type="term" value="C:plasma membrane"/>
    <property type="evidence" value="ECO:0007669"/>
    <property type="project" value="UniProtKB-SubCell"/>
</dbReference>